<name>A0A5C3MNG8_9AGAM</name>
<evidence type="ECO:0000313" key="2">
    <source>
        <dbReference type="Proteomes" id="UP000305948"/>
    </source>
</evidence>
<proteinExistence type="predicted"/>
<keyword evidence="2" id="KW-1185">Reference proteome</keyword>
<accession>A0A5C3MNG8</accession>
<sequence>MFRIGTSVALAGVTEKAVADLVGAAETKDLNWERTRDKRVGRVKALAPAGSAALFSTLATRFAIGPDRNGKGATATTDFLSRQEKASFRSELGG</sequence>
<reference evidence="1 2" key="1">
    <citation type="journal article" date="2019" name="Nat. Ecol. Evol.">
        <title>Megaphylogeny resolves global patterns of mushroom evolution.</title>
        <authorList>
            <person name="Varga T."/>
            <person name="Krizsan K."/>
            <person name="Foldi C."/>
            <person name="Dima B."/>
            <person name="Sanchez-Garcia M."/>
            <person name="Sanchez-Ramirez S."/>
            <person name="Szollosi G.J."/>
            <person name="Szarkandi J.G."/>
            <person name="Papp V."/>
            <person name="Albert L."/>
            <person name="Andreopoulos W."/>
            <person name="Angelini C."/>
            <person name="Antonin V."/>
            <person name="Barry K.W."/>
            <person name="Bougher N.L."/>
            <person name="Buchanan P."/>
            <person name="Buyck B."/>
            <person name="Bense V."/>
            <person name="Catcheside P."/>
            <person name="Chovatia M."/>
            <person name="Cooper J."/>
            <person name="Damon W."/>
            <person name="Desjardin D."/>
            <person name="Finy P."/>
            <person name="Geml J."/>
            <person name="Haridas S."/>
            <person name="Hughes K."/>
            <person name="Justo A."/>
            <person name="Karasinski D."/>
            <person name="Kautmanova I."/>
            <person name="Kiss B."/>
            <person name="Kocsube S."/>
            <person name="Kotiranta H."/>
            <person name="LaButti K.M."/>
            <person name="Lechner B.E."/>
            <person name="Liimatainen K."/>
            <person name="Lipzen A."/>
            <person name="Lukacs Z."/>
            <person name="Mihaltcheva S."/>
            <person name="Morgado L.N."/>
            <person name="Niskanen T."/>
            <person name="Noordeloos M.E."/>
            <person name="Ohm R.A."/>
            <person name="Ortiz-Santana B."/>
            <person name="Ovrebo C."/>
            <person name="Racz N."/>
            <person name="Riley R."/>
            <person name="Savchenko A."/>
            <person name="Shiryaev A."/>
            <person name="Soop K."/>
            <person name="Spirin V."/>
            <person name="Szebenyi C."/>
            <person name="Tomsovsky M."/>
            <person name="Tulloss R.E."/>
            <person name="Uehling J."/>
            <person name="Grigoriev I.V."/>
            <person name="Vagvolgyi C."/>
            <person name="Papp T."/>
            <person name="Martin F.M."/>
            <person name="Miettinen O."/>
            <person name="Hibbett D.S."/>
            <person name="Nagy L.G."/>
        </authorList>
    </citation>
    <scope>NUCLEOTIDE SEQUENCE [LARGE SCALE GENOMIC DNA]</scope>
    <source>
        <strain evidence="1 2">OMC1185</strain>
    </source>
</reference>
<dbReference type="EMBL" id="ML213526">
    <property type="protein sequence ID" value="TFK47009.1"/>
    <property type="molecule type" value="Genomic_DNA"/>
</dbReference>
<dbReference type="Proteomes" id="UP000305948">
    <property type="component" value="Unassembled WGS sequence"/>
</dbReference>
<dbReference type="AlphaFoldDB" id="A0A5C3MNG8"/>
<organism evidence="1 2">
    <name type="scientific">Heliocybe sulcata</name>
    <dbReference type="NCBI Taxonomy" id="5364"/>
    <lineage>
        <taxon>Eukaryota</taxon>
        <taxon>Fungi</taxon>
        <taxon>Dikarya</taxon>
        <taxon>Basidiomycota</taxon>
        <taxon>Agaricomycotina</taxon>
        <taxon>Agaricomycetes</taxon>
        <taxon>Gloeophyllales</taxon>
        <taxon>Gloeophyllaceae</taxon>
        <taxon>Heliocybe</taxon>
    </lineage>
</organism>
<evidence type="ECO:0000313" key="1">
    <source>
        <dbReference type="EMBL" id="TFK47009.1"/>
    </source>
</evidence>
<gene>
    <name evidence="1" type="ORF">OE88DRAFT_1739041</name>
</gene>
<protein>
    <submittedName>
        <fullName evidence="1">Uncharacterized protein</fullName>
    </submittedName>
</protein>